<evidence type="ECO:0000256" key="1">
    <source>
        <dbReference type="SAM" id="MobiDB-lite"/>
    </source>
</evidence>
<dbReference type="Proteomes" id="UP000887572">
    <property type="component" value="Unplaced"/>
</dbReference>
<organism evidence="2 3">
    <name type="scientific">Globodera rostochiensis</name>
    <name type="common">Golden nematode worm</name>
    <name type="synonym">Heterodera rostochiensis</name>
    <dbReference type="NCBI Taxonomy" id="31243"/>
    <lineage>
        <taxon>Eukaryota</taxon>
        <taxon>Metazoa</taxon>
        <taxon>Ecdysozoa</taxon>
        <taxon>Nematoda</taxon>
        <taxon>Chromadorea</taxon>
        <taxon>Rhabditida</taxon>
        <taxon>Tylenchina</taxon>
        <taxon>Tylenchomorpha</taxon>
        <taxon>Tylenchoidea</taxon>
        <taxon>Heteroderidae</taxon>
        <taxon>Heteroderinae</taxon>
        <taxon>Globodera</taxon>
    </lineage>
</organism>
<protein>
    <submittedName>
        <fullName evidence="3">Uncharacterized protein</fullName>
    </submittedName>
</protein>
<name>A0A914HWL5_GLORO</name>
<dbReference type="WBParaSite" id="Gr19_v10_g5332.t1">
    <property type="protein sequence ID" value="Gr19_v10_g5332.t1"/>
    <property type="gene ID" value="Gr19_v10_g5332"/>
</dbReference>
<evidence type="ECO:0000313" key="3">
    <source>
        <dbReference type="WBParaSite" id="Gr19_v10_g5332.t1"/>
    </source>
</evidence>
<feature type="region of interest" description="Disordered" evidence="1">
    <location>
        <begin position="49"/>
        <end position="75"/>
    </location>
</feature>
<reference evidence="3" key="1">
    <citation type="submission" date="2022-11" db="UniProtKB">
        <authorList>
            <consortium name="WormBaseParasite"/>
        </authorList>
    </citation>
    <scope>IDENTIFICATION</scope>
</reference>
<sequence length="75" mass="8463">MARAPKIGGTTNLSRICSPKLISLSGQWTAIGISGRWPDEIREVRGQWPKRQRPRNGTWPSETPEGLFAMEWANE</sequence>
<keyword evidence="2" id="KW-1185">Reference proteome</keyword>
<accession>A0A914HWL5</accession>
<proteinExistence type="predicted"/>
<evidence type="ECO:0000313" key="2">
    <source>
        <dbReference type="Proteomes" id="UP000887572"/>
    </source>
</evidence>
<dbReference type="AlphaFoldDB" id="A0A914HWL5"/>